<dbReference type="SUPFAM" id="SSF46689">
    <property type="entry name" value="Homeodomain-like"/>
    <property type="match status" value="1"/>
</dbReference>
<accession>A0A428RMY7</accession>
<dbReference type="SMART" id="SM00717">
    <property type="entry name" value="SANT"/>
    <property type="match status" value="2"/>
</dbReference>
<dbReference type="GO" id="GO:0000278">
    <property type="term" value="P:mitotic cell cycle"/>
    <property type="evidence" value="ECO:0007669"/>
    <property type="project" value="TreeGrafter"/>
</dbReference>
<evidence type="ECO:0000313" key="4">
    <source>
        <dbReference type="EMBL" id="RSL78879.1"/>
    </source>
</evidence>
<feature type="region of interest" description="Disordered" evidence="1">
    <location>
        <begin position="193"/>
        <end position="219"/>
    </location>
</feature>
<dbReference type="PANTHER" id="PTHR45614:SF25">
    <property type="entry name" value="MYB PROTEIN"/>
    <property type="match status" value="1"/>
</dbReference>
<dbReference type="GO" id="GO:0005634">
    <property type="term" value="C:nucleus"/>
    <property type="evidence" value="ECO:0007669"/>
    <property type="project" value="TreeGrafter"/>
</dbReference>
<dbReference type="InterPro" id="IPR017930">
    <property type="entry name" value="Myb_dom"/>
</dbReference>
<dbReference type="Gene3D" id="1.10.10.60">
    <property type="entry name" value="Homeodomain-like"/>
    <property type="match status" value="2"/>
</dbReference>
<organism evidence="4 5">
    <name type="scientific">Fusarium oligoseptatum</name>
    <dbReference type="NCBI Taxonomy" id="2604345"/>
    <lineage>
        <taxon>Eukaryota</taxon>
        <taxon>Fungi</taxon>
        <taxon>Dikarya</taxon>
        <taxon>Ascomycota</taxon>
        <taxon>Pezizomycotina</taxon>
        <taxon>Sordariomycetes</taxon>
        <taxon>Hypocreomycetidae</taxon>
        <taxon>Hypocreales</taxon>
        <taxon>Nectriaceae</taxon>
        <taxon>Fusarium</taxon>
        <taxon>Fusarium solani species complex</taxon>
    </lineage>
</organism>
<dbReference type="AlphaFoldDB" id="A0A428RMY7"/>
<dbReference type="GO" id="GO:0000981">
    <property type="term" value="F:DNA-binding transcription factor activity, RNA polymerase II-specific"/>
    <property type="evidence" value="ECO:0007669"/>
    <property type="project" value="TreeGrafter"/>
</dbReference>
<reference evidence="4 5" key="1">
    <citation type="submission" date="2017-06" db="EMBL/GenBank/DDBJ databases">
        <title>Comparative genomic analysis of Ambrosia Fusariam Clade fungi.</title>
        <authorList>
            <person name="Stajich J.E."/>
            <person name="Carrillo J."/>
            <person name="Kijimoto T."/>
            <person name="Eskalen A."/>
            <person name="O'Donnell K."/>
            <person name="Kasson M."/>
        </authorList>
    </citation>
    <scope>NUCLEOTIDE SEQUENCE [LARGE SCALE GENOMIC DNA]</scope>
    <source>
        <strain evidence="4 5">NRRL62579</strain>
    </source>
</reference>
<protein>
    <submittedName>
        <fullName evidence="4">Uncharacterized protein</fullName>
    </submittedName>
</protein>
<feature type="domain" description="HTH myb-type" evidence="3">
    <location>
        <begin position="53"/>
        <end position="88"/>
    </location>
</feature>
<dbReference type="STRING" id="1325735.A0A428RMY7"/>
<dbReference type="InterPro" id="IPR001005">
    <property type="entry name" value="SANT/Myb"/>
</dbReference>
<feature type="domain" description="Myb-like" evidence="2">
    <location>
        <begin position="53"/>
        <end position="88"/>
    </location>
</feature>
<sequence>MVTKAGVPISAGARRRGCGTRKASMMTPVEMVVQLLGPEASITLEPALINTTLKKLVQAWDPPDWNRIAQKIGSRTARQCRERYKNYLDPNLSNKEITPKEGAMIDQFVEEMGKNWADVARRLGGHRTDNAVKNWWHNKQNRLKKLASRQHLVTDYEGSYNHDSFRLSTTTQGIPLHQTQLCPILSSDCRRPVHPIEDRLPSSSSSKPVEPDAASPHTKLPARHPLALYNSAEPPPLHLPNVPATVDLLLPGQVPGQLPSMSSPVFPAYRDRVESQPHRPSLSLQGQLPTAPDMSPQQQQQHQTHDERDSPMKLSSILS</sequence>
<feature type="domain" description="HTH myb-type" evidence="3">
    <location>
        <begin position="89"/>
        <end position="144"/>
    </location>
</feature>
<proteinExistence type="predicted"/>
<dbReference type="PANTHER" id="PTHR45614">
    <property type="entry name" value="MYB PROTEIN-RELATED"/>
    <property type="match status" value="1"/>
</dbReference>
<feature type="region of interest" description="Disordered" evidence="1">
    <location>
        <begin position="273"/>
        <end position="319"/>
    </location>
</feature>
<keyword evidence="5" id="KW-1185">Reference proteome</keyword>
<dbReference type="Proteomes" id="UP000287144">
    <property type="component" value="Unassembled WGS sequence"/>
</dbReference>
<dbReference type="CDD" id="cd00167">
    <property type="entry name" value="SANT"/>
    <property type="match status" value="2"/>
</dbReference>
<dbReference type="PROSITE" id="PS50090">
    <property type="entry name" value="MYB_LIKE"/>
    <property type="match status" value="2"/>
</dbReference>
<dbReference type="PROSITE" id="PS51294">
    <property type="entry name" value="HTH_MYB"/>
    <property type="match status" value="2"/>
</dbReference>
<evidence type="ECO:0000313" key="5">
    <source>
        <dbReference type="Proteomes" id="UP000287144"/>
    </source>
</evidence>
<dbReference type="EMBL" id="NKCK01000657">
    <property type="protein sequence ID" value="RSL78879.1"/>
    <property type="molecule type" value="Genomic_DNA"/>
</dbReference>
<dbReference type="InterPro" id="IPR009057">
    <property type="entry name" value="Homeodomain-like_sf"/>
</dbReference>
<evidence type="ECO:0000259" key="3">
    <source>
        <dbReference type="PROSITE" id="PS51294"/>
    </source>
</evidence>
<dbReference type="InterPro" id="IPR050560">
    <property type="entry name" value="MYB_TF"/>
</dbReference>
<dbReference type="GO" id="GO:0000978">
    <property type="term" value="F:RNA polymerase II cis-regulatory region sequence-specific DNA binding"/>
    <property type="evidence" value="ECO:0007669"/>
    <property type="project" value="TreeGrafter"/>
</dbReference>
<dbReference type="GO" id="GO:0045944">
    <property type="term" value="P:positive regulation of transcription by RNA polymerase II"/>
    <property type="evidence" value="ECO:0007669"/>
    <property type="project" value="TreeGrafter"/>
</dbReference>
<evidence type="ECO:0000256" key="1">
    <source>
        <dbReference type="SAM" id="MobiDB-lite"/>
    </source>
</evidence>
<evidence type="ECO:0000259" key="2">
    <source>
        <dbReference type="PROSITE" id="PS50090"/>
    </source>
</evidence>
<name>A0A428RMY7_9HYPO</name>
<feature type="domain" description="Myb-like" evidence="2">
    <location>
        <begin position="89"/>
        <end position="140"/>
    </location>
</feature>
<dbReference type="Pfam" id="PF13921">
    <property type="entry name" value="Myb_DNA-bind_6"/>
    <property type="match status" value="1"/>
</dbReference>
<comment type="caution">
    <text evidence="4">The sequence shown here is derived from an EMBL/GenBank/DDBJ whole genome shotgun (WGS) entry which is preliminary data.</text>
</comment>
<gene>
    <name evidence="4" type="ORF">CEP52_017592</name>
</gene>